<dbReference type="CDD" id="cd00730">
    <property type="entry name" value="rubredoxin"/>
    <property type="match status" value="1"/>
</dbReference>
<sequence length="60" mass="6563">MADAKDMWMCQVANCGYIYNPDKGDKKGKIAAGTKFEDLPDDWRCPVCGATKKGFKCLGA</sequence>
<dbReference type="EMBL" id="CP065938">
    <property type="protein sequence ID" value="UWX06554.1"/>
    <property type="molecule type" value="Genomic_DNA"/>
</dbReference>
<dbReference type="Gene3D" id="2.20.28.10">
    <property type="match status" value="1"/>
</dbReference>
<evidence type="ECO:0000256" key="6">
    <source>
        <dbReference type="ARBA" id="ARBA00023004"/>
    </source>
</evidence>
<accession>A0ABY5Y2X9</accession>
<keyword evidence="4 7" id="KW-0479">Metal-binding</keyword>
<evidence type="ECO:0000256" key="7">
    <source>
        <dbReference type="PIRNR" id="PIRNR000071"/>
    </source>
</evidence>
<dbReference type="InterPro" id="IPR024935">
    <property type="entry name" value="Rubredoxin_dom"/>
</dbReference>
<evidence type="ECO:0000313" key="9">
    <source>
        <dbReference type="EMBL" id="UWX06554.1"/>
    </source>
</evidence>
<dbReference type="Proteomes" id="UP001058120">
    <property type="component" value="Chromosome"/>
</dbReference>
<dbReference type="SUPFAM" id="SSF57802">
    <property type="entry name" value="Rubredoxin-like"/>
    <property type="match status" value="1"/>
</dbReference>
<evidence type="ECO:0000259" key="8">
    <source>
        <dbReference type="PROSITE" id="PS50903"/>
    </source>
</evidence>
<comment type="similarity">
    <text evidence="2 7">Belongs to the rubredoxin family.</text>
</comment>
<keyword evidence="10" id="KW-1185">Reference proteome</keyword>
<dbReference type="PROSITE" id="PS00202">
    <property type="entry name" value="RUBREDOXIN"/>
    <property type="match status" value="1"/>
</dbReference>
<dbReference type="InterPro" id="IPR024934">
    <property type="entry name" value="Rubredoxin-like_dom"/>
</dbReference>
<protein>
    <recommendedName>
        <fullName evidence="7">Rubredoxin</fullName>
    </recommendedName>
</protein>
<dbReference type="PANTHER" id="PTHR47627">
    <property type="entry name" value="RUBREDOXIN"/>
    <property type="match status" value="1"/>
</dbReference>
<feature type="domain" description="Rubredoxin-like" evidence="8">
    <location>
        <begin position="15"/>
        <end position="58"/>
    </location>
</feature>
<evidence type="ECO:0000256" key="5">
    <source>
        <dbReference type="ARBA" id="ARBA00022982"/>
    </source>
</evidence>
<keyword evidence="6 7" id="KW-0408">Iron</keyword>
<evidence type="ECO:0000256" key="2">
    <source>
        <dbReference type="ARBA" id="ARBA00005337"/>
    </source>
</evidence>
<comment type="cofactor">
    <cofactor evidence="7">
        <name>Fe(3+)</name>
        <dbReference type="ChEBI" id="CHEBI:29034"/>
    </cofactor>
    <text evidence="7">Binds 1 Fe(3+) ion per subunit.</text>
</comment>
<gene>
    <name evidence="9" type="ORF">JBF11_04410</name>
</gene>
<evidence type="ECO:0000256" key="4">
    <source>
        <dbReference type="ARBA" id="ARBA00022723"/>
    </source>
</evidence>
<keyword evidence="5 7" id="KW-0249">Electron transport</keyword>
<dbReference type="PANTHER" id="PTHR47627:SF1">
    <property type="entry name" value="RUBREDOXIN-1-RELATED"/>
    <property type="match status" value="1"/>
</dbReference>
<keyword evidence="3 7" id="KW-0813">Transport</keyword>
<proteinExistence type="inferred from homology"/>
<evidence type="ECO:0000256" key="3">
    <source>
        <dbReference type="ARBA" id="ARBA00022448"/>
    </source>
</evidence>
<dbReference type="PROSITE" id="PS50903">
    <property type="entry name" value="RUBREDOXIN_LIKE"/>
    <property type="match status" value="1"/>
</dbReference>
<dbReference type="Pfam" id="PF00301">
    <property type="entry name" value="Rubredoxin"/>
    <property type="match status" value="1"/>
</dbReference>
<name>A0ABY5Y2X9_9BACT</name>
<dbReference type="RefSeq" id="WP_334316166.1">
    <property type="nucleotide sequence ID" value="NZ_CP065938.1"/>
</dbReference>
<dbReference type="InterPro" id="IPR050526">
    <property type="entry name" value="Rubredoxin_ET"/>
</dbReference>
<evidence type="ECO:0000256" key="1">
    <source>
        <dbReference type="ARBA" id="ARBA00002360"/>
    </source>
</evidence>
<reference evidence="9" key="1">
    <citation type="submission" date="2020-12" db="EMBL/GenBank/DDBJ databases">
        <title>Taurinivorans muris gen. nov., sp. nov., fundamental and realized metabolic niche of a ubiquitous sulfidogenic bacterium in the murine intestine.</title>
        <authorList>
            <person name="Ye H."/>
            <person name="Hanson B.T."/>
            <person name="Loy A."/>
        </authorList>
    </citation>
    <scope>NUCLEOTIDE SEQUENCE</scope>
    <source>
        <strain evidence="9">LT0009</strain>
    </source>
</reference>
<dbReference type="PIRSF" id="PIRSF000071">
    <property type="entry name" value="Rubredoxin"/>
    <property type="match status" value="1"/>
</dbReference>
<evidence type="ECO:0000313" key="10">
    <source>
        <dbReference type="Proteomes" id="UP001058120"/>
    </source>
</evidence>
<dbReference type="InterPro" id="IPR018527">
    <property type="entry name" value="Rubredoxin_Fe_BS"/>
</dbReference>
<comment type="function">
    <text evidence="1">Rubredoxin is a small nonheme, iron protein lacking acid-labile sulfide. Its single Fe, chelated to 4 Cys, functions as an electron acceptor and may also stabilize the conformation of the molecule.</text>
</comment>
<dbReference type="PRINTS" id="PR00163">
    <property type="entry name" value="RUBREDOXIN"/>
</dbReference>
<organism evidence="9 10">
    <name type="scientific">Taurinivorans muris</name>
    <dbReference type="NCBI Taxonomy" id="2787751"/>
    <lineage>
        <taxon>Bacteria</taxon>
        <taxon>Pseudomonadati</taxon>
        <taxon>Thermodesulfobacteriota</taxon>
        <taxon>Desulfovibrionia</taxon>
        <taxon>Desulfovibrionales</taxon>
        <taxon>Desulfovibrionaceae</taxon>
        <taxon>Taurinivorans</taxon>
    </lineage>
</organism>
<dbReference type="InterPro" id="IPR024922">
    <property type="entry name" value="Rubredoxin"/>
</dbReference>